<protein>
    <submittedName>
        <fullName evidence="2">Putative homing endonuclease</fullName>
    </submittedName>
</protein>
<reference evidence="2" key="1">
    <citation type="submission" date="2020-03" db="EMBL/GenBank/DDBJ databases">
        <title>The deep terrestrial virosphere.</title>
        <authorList>
            <person name="Holmfeldt K."/>
            <person name="Nilsson E."/>
            <person name="Simone D."/>
            <person name="Lopez-Fernandez M."/>
            <person name="Wu X."/>
            <person name="de Brujin I."/>
            <person name="Lundin D."/>
            <person name="Andersson A."/>
            <person name="Bertilsson S."/>
            <person name="Dopson M."/>
        </authorList>
    </citation>
    <scope>NUCLEOTIDE SEQUENCE</scope>
    <source>
        <strain evidence="2">TM448B08560</strain>
    </source>
</reference>
<name>A0A6M3Y5A0_9ZZZZ</name>
<dbReference type="Pfam" id="PF01844">
    <property type="entry name" value="HNH"/>
    <property type="match status" value="1"/>
</dbReference>
<organism evidence="2">
    <name type="scientific">viral metagenome</name>
    <dbReference type="NCBI Taxonomy" id="1070528"/>
    <lineage>
        <taxon>unclassified sequences</taxon>
        <taxon>metagenomes</taxon>
        <taxon>organismal metagenomes</taxon>
    </lineage>
</organism>
<dbReference type="PANTHER" id="PTHR33877">
    <property type="entry name" value="SLL1193 PROTEIN"/>
    <property type="match status" value="1"/>
</dbReference>
<dbReference type="Gene3D" id="1.10.30.50">
    <property type="match status" value="1"/>
</dbReference>
<keyword evidence="2" id="KW-0540">Nuclease</keyword>
<dbReference type="CDD" id="cd00085">
    <property type="entry name" value="HNHc"/>
    <property type="match status" value="1"/>
</dbReference>
<feature type="domain" description="HNH nuclease" evidence="1">
    <location>
        <begin position="8"/>
        <end position="57"/>
    </location>
</feature>
<dbReference type="GO" id="GO:0004519">
    <property type="term" value="F:endonuclease activity"/>
    <property type="evidence" value="ECO:0007669"/>
    <property type="project" value="UniProtKB-KW"/>
</dbReference>
<dbReference type="InterPro" id="IPR052892">
    <property type="entry name" value="NA-targeting_endonuclease"/>
</dbReference>
<keyword evidence="2" id="KW-0255">Endonuclease</keyword>
<dbReference type="GO" id="GO:0008270">
    <property type="term" value="F:zinc ion binding"/>
    <property type="evidence" value="ECO:0007669"/>
    <property type="project" value="InterPro"/>
</dbReference>
<dbReference type="GO" id="GO:0003676">
    <property type="term" value="F:nucleic acid binding"/>
    <property type="evidence" value="ECO:0007669"/>
    <property type="project" value="InterPro"/>
</dbReference>
<dbReference type="InterPro" id="IPR002711">
    <property type="entry name" value="HNH"/>
</dbReference>
<proteinExistence type="predicted"/>
<dbReference type="EMBL" id="MT145180">
    <property type="protein sequence ID" value="QJI04438.1"/>
    <property type="molecule type" value="Genomic_DNA"/>
</dbReference>
<dbReference type="SMART" id="SM00507">
    <property type="entry name" value="HNHc"/>
    <property type="match status" value="1"/>
</dbReference>
<dbReference type="AlphaFoldDB" id="A0A6M3Y5A0"/>
<dbReference type="PANTHER" id="PTHR33877:SF2">
    <property type="entry name" value="OS07G0170200 PROTEIN"/>
    <property type="match status" value="1"/>
</dbReference>
<dbReference type="InterPro" id="IPR003615">
    <property type="entry name" value="HNH_nuc"/>
</dbReference>
<evidence type="ECO:0000313" key="2">
    <source>
        <dbReference type="EMBL" id="QJI04438.1"/>
    </source>
</evidence>
<sequence>MAMQFQPHQIRKIFERDSGICVYCGSPAQEIDHVISIQDRGPTILSNGVCACKSCNHHKAKHPEDAMDYLTKAIFWLMQKGEDTSWMDEFYK</sequence>
<gene>
    <name evidence="2" type="ORF">TM448B08560_0001</name>
</gene>
<accession>A0A6M3Y5A0</accession>
<evidence type="ECO:0000259" key="1">
    <source>
        <dbReference type="SMART" id="SM00507"/>
    </source>
</evidence>
<keyword evidence="2" id="KW-0378">Hydrolase</keyword>